<evidence type="ECO:0000256" key="2">
    <source>
        <dbReference type="SAM" id="Phobius"/>
    </source>
</evidence>
<dbReference type="SUPFAM" id="SSF48726">
    <property type="entry name" value="Immunoglobulin"/>
    <property type="match status" value="1"/>
</dbReference>
<feature type="chain" id="PRO_5043407648" description="Ig-like domain-containing protein" evidence="3">
    <location>
        <begin position="25"/>
        <end position="219"/>
    </location>
</feature>
<dbReference type="InterPro" id="IPR036179">
    <property type="entry name" value="Ig-like_dom_sf"/>
</dbReference>
<dbReference type="InterPro" id="IPR003599">
    <property type="entry name" value="Ig_sub"/>
</dbReference>
<comment type="caution">
    <text evidence="5">The sequence shown here is derived from an EMBL/GenBank/DDBJ whole genome shotgun (WGS) entry which is preliminary data.</text>
</comment>
<feature type="domain" description="Ig-like" evidence="4">
    <location>
        <begin position="48"/>
        <end position="120"/>
    </location>
</feature>
<dbReference type="Gene3D" id="2.60.40.10">
    <property type="entry name" value="Immunoglobulins"/>
    <property type="match status" value="1"/>
</dbReference>
<keyword evidence="2" id="KW-0472">Membrane</keyword>
<evidence type="ECO:0000259" key="4">
    <source>
        <dbReference type="PROSITE" id="PS50835"/>
    </source>
</evidence>
<dbReference type="PANTHER" id="PTHR37996:SF1">
    <property type="entry name" value="B- AND T-LYMPHOCYTE ATTENUATOR"/>
    <property type="match status" value="1"/>
</dbReference>
<dbReference type="Pfam" id="PF13927">
    <property type="entry name" value="Ig_3"/>
    <property type="match status" value="1"/>
</dbReference>
<dbReference type="InterPro" id="IPR013783">
    <property type="entry name" value="Ig-like_fold"/>
</dbReference>
<dbReference type="InterPro" id="IPR007110">
    <property type="entry name" value="Ig-like_dom"/>
</dbReference>
<feature type="signal peptide" evidence="3">
    <location>
        <begin position="1"/>
        <end position="24"/>
    </location>
</feature>
<keyword evidence="2" id="KW-1133">Transmembrane helix</keyword>
<feature type="region of interest" description="Disordered" evidence="1">
    <location>
        <begin position="192"/>
        <end position="219"/>
    </location>
</feature>
<dbReference type="EMBL" id="JBCEZU010000156">
    <property type="protein sequence ID" value="KAK9523912.1"/>
    <property type="molecule type" value="Genomic_DNA"/>
</dbReference>
<feature type="transmembrane region" description="Helical" evidence="2">
    <location>
        <begin position="162"/>
        <end position="182"/>
    </location>
</feature>
<keyword evidence="2" id="KW-0812">Transmembrane</keyword>
<organism evidence="5 6">
    <name type="scientific">Zoarces viviparus</name>
    <name type="common">Viviparous eelpout</name>
    <name type="synonym">Blennius viviparus</name>
    <dbReference type="NCBI Taxonomy" id="48416"/>
    <lineage>
        <taxon>Eukaryota</taxon>
        <taxon>Metazoa</taxon>
        <taxon>Chordata</taxon>
        <taxon>Craniata</taxon>
        <taxon>Vertebrata</taxon>
        <taxon>Euteleostomi</taxon>
        <taxon>Actinopterygii</taxon>
        <taxon>Neopterygii</taxon>
        <taxon>Teleostei</taxon>
        <taxon>Neoteleostei</taxon>
        <taxon>Acanthomorphata</taxon>
        <taxon>Eupercaria</taxon>
        <taxon>Perciformes</taxon>
        <taxon>Cottioidei</taxon>
        <taxon>Zoarcales</taxon>
        <taxon>Zoarcidae</taxon>
        <taxon>Zoarcinae</taxon>
        <taxon>Zoarces</taxon>
    </lineage>
</organism>
<dbReference type="GO" id="GO:0038023">
    <property type="term" value="F:signaling receptor activity"/>
    <property type="evidence" value="ECO:0007669"/>
    <property type="project" value="InterPro"/>
</dbReference>
<evidence type="ECO:0000256" key="1">
    <source>
        <dbReference type="SAM" id="MobiDB-lite"/>
    </source>
</evidence>
<reference evidence="5 6" key="1">
    <citation type="journal article" date="2024" name="Genome Biol. Evol.">
        <title>Chromosome-level genome assembly of the viviparous eelpout Zoarces viviparus.</title>
        <authorList>
            <person name="Fuhrmann N."/>
            <person name="Brasseur M.V."/>
            <person name="Bakowski C.E."/>
            <person name="Podsiadlowski L."/>
            <person name="Prost S."/>
            <person name="Krehenwinkel H."/>
            <person name="Mayer C."/>
        </authorList>
    </citation>
    <scope>NUCLEOTIDE SEQUENCE [LARGE SCALE GENOMIC DNA]</scope>
    <source>
        <strain evidence="5">NO-MEL_2022_Ind0_liver</strain>
    </source>
</reference>
<proteinExistence type="predicted"/>
<dbReference type="PROSITE" id="PS50835">
    <property type="entry name" value="IG_LIKE"/>
    <property type="match status" value="1"/>
</dbReference>
<evidence type="ECO:0000313" key="6">
    <source>
        <dbReference type="Proteomes" id="UP001488805"/>
    </source>
</evidence>
<dbReference type="AlphaFoldDB" id="A0AAW1EP28"/>
<dbReference type="InterPro" id="IPR039257">
    <property type="entry name" value="BTLA"/>
</dbReference>
<gene>
    <name evidence="5" type="ORF">VZT92_017794</name>
</gene>
<accession>A0AAW1EP28</accession>
<dbReference type="SMART" id="SM00408">
    <property type="entry name" value="IGc2"/>
    <property type="match status" value="1"/>
</dbReference>
<dbReference type="GO" id="GO:0005886">
    <property type="term" value="C:plasma membrane"/>
    <property type="evidence" value="ECO:0007669"/>
    <property type="project" value="InterPro"/>
</dbReference>
<feature type="compositionally biased region" description="Polar residues" evidence="1">
    <location>
        <begin position="209"/>
        <end position="219"/>
    </location>
</feature>
<evidence type="ECO:0000313" key="5">
    <source>
        <dbReference type="EMBL" id="KAK9523912.1"/>
    </source>
</evidence>
<dbReference type="Proteomes" id="UP001488805">
    <property type="component" value="Unassembled WGS sequence"/>
</dbReference>
<dbReference type="InterPro" id="IPR003598">
    <property type="entry name" value="Ig_sub2"/>
</dbReference>
<protein>
    <recommendedName>
        <fullName evidence="4">Ig-like domain-containing protein</fullName>
    </recommendedName>
</protein>
<keyword evidence="3" id="KW-0732">Signal</keyword>
<sequence length="219" mass="24250">MRPNCCLAILRVSVCAALLLTLDADSEKSDCDVELIVNRDIVYEAFLGEDLRIHCTVEFCSDSPPPVSWYKHETTDVPVNVSSGSHIKTEWKLLKHLEGRSFLIFQKVHRNDSGAYQCRVGGSVSHFINVLVHGEGTNVSLTSVHGGVVTSEPGTEDTFWPFVYRAVGVTVFFITMLTVCVASRRMYKGKCRATPSRQPSHDALPPSPNHENSQPCIES</sequence>
<keyword evidence="6" id="KW-1185">Reference proteome</keyword>
<name>A0AAW1EP28_ZOAVI</name>
<dbReference type="SMART" id="SM00409">
    <property type="entry name" value="IG"/>
    <property type="match status" value="1"/>
</dbReference>
<dbReference type="PANTHER" id="PTHR37996">
    <property type="entry name" value="B- AND T-LYMPHOCYTE ATTENUATOR"/>
    <property type="match status" value="1"/>
</dbReference>
<dbReference type="GO" id="GO:0002768">
    <property type="term" value="P:immune response-regulating cell surface receptor signaling pathway"/>
    <property type="evidence" value="ECO:0007669"/>
    <property type="project" value="InterPro"/>
</dbReference>
<evidence type="ECO:0000256" key="3">
    <source>
        <dbReference type="SAM" id="SignalP"/>
    </source>
</evidence>